<name>A0AAE3XHB3_9BACT</name>
<evidence type="ECO:0000256" key="6">
    <source>
        <dbReference type="ARBA" id="ARBA00022642"/>
    </source>
</evidence>
<keyword evidence="8 12" id="KW-0560">Oxidoreductase</keyword>
<dbReference type="Gene3D" id="3.50.50.60">
    <property type="entry name" value="FAD/NAD(P)-binding domain"/>
    <property type="match status" value="1"/>
</dbReference>
<protein>
    <recommendedName>
        <fullName evidence="4 10">L-aspartate oxidase</fullName>
        <ecNumber evidence="4 10">1.4.3.16</ecNumber>
    </recommendedName>
</protein>
<evidence type="ECO:0000256" key="1">
    <source>
        <dbReference type="ARBA" id="ARBA00001974"/>
    </source>
</evidence>
<comment type="function">
    <text evidence="12">Catalyzes the oxidation of L-aspartate to iminoaspartate.</text>
</comment>
<evidence type="ECO:0000256" key="2">
    <source>
        <dbReference type="ARBA" id="ARBA00004950"/>
    </source>
</evidence>
<dbReference type="EC" id="1.4.3.16" evidence="4 10"/>
<evidence type="ECO:0000256" key="12">
    <source>
        <dbReference type="RuleBase" id="RU362049"/>
    </source>
</evidence>
<evidence type="ECO:0000256" key="4">
    <source>
        <dbReference type="ARBA" id="ARBA00012173"/>
    </source>
</evidence>
<dbReference type="GO" id="GO:0034628">
    <property type="term" value="P:'de novo' NAD+ biosynthetic process from L-aspartate"/>
    <property type="evidence" value="ECO:0007669"/>
    <property type="project" value="TreeGrafter"/>
</dbReference>
<feature type="domain" description="Fumarate reductase/succinate dehydrogenase flavoprotein-like C-terminal" evidence="14">
    <location>
        <begin position="437"/>
        <end position="527"/>
    </location>
</feature>
<dbReference type="Pfam" id="PF02910">
    <property type="entry name" value="Succ_DH_flav_C"/>
    <property type="match status" value="1"/>
</dbReference>
<dbReference type="InterPro" id="IPR037099">
    <property type="entry name" value="Fum_R/Succ_DH_flav-like_C_sf"/>
</dbReference>
<evidence type="ECO:0000256" key="8">
    <source>
        <dbReference type="ARBA" id="ARBA00023002"/>
    </source>
</evidence>
<dbReference type="SUPFAM" id="SSF56425">
    <property type="entry name" value="Succinate dehydrogenase/fumarate reductase flavoprotein, catalytic domain"/>
    <property type="match status" value="1"/>
</dbReference>
<reference evidence="15" key="1">
    <citation type="submission" date="2023-07" db="EMBL/GenBank/DDBJ databases">
        <title>Genomic Encyclopedia of Type Strains, Phase IV (KMG-IV): sequencing the most valuable type-strain genomes for metagenomic binning, comparative biology and taxonomic classification.</title>
        <authorList>
            <person name="Goeker M."/>
        </authorList>
    </citation>
    <scope>NUCLEOTIDE SEQUENCE</scope>
    <source>
        <strain evidence="15">DSM 26174</strain>
    </source>
</reference>
<feature type="domain" description="FAD-dependent oxidoreductase 2 FAD-binding" evidence="13">
    <location>
        <begin position="9"/>
        <end position="387"/>
    </location>
</feature>
<evidence type="ECO:0000313" key="16">
    <source>
        <dbReference type="Proteomes" id="UP001185092"/>
    </source>
</evidence>
<evidence type="ECO:0000313" key="15">
    <source>
        <dbReference type="EMBL" id="MDR6237666.1"/>
    </source>
</evidence>
<dbReference type="SUPFAM" id="SSF51905">
    <property type="entry name" value="FAD/NAD(P)-binding domain"/>
    <property type="match status" value="1"/>
</dbReference>
<evidence type="ECO:0000259" key="13">
    <source>
        <dbReference type="Pfam" id="PF00890"/>
    </source>
</evidence>
<dbReference type="PANTHER" id="PTHR42716:SF2">
    <property type="entry name" value="L-ASPARTATE OXIDASE, CHLOROPLASTIC"/>
    <property type="match status" value="1"/>
</dbReference>
<accession>A0AAE3XHB3</accession>
<dbReference type="InterPro" id="IPR027477">
    <property type="entry name" value="Succ_DH/fumarate_Rdtase_cat_sf"/>
</dbReference>
<dbReference type="NCBIfam" id="TIGR00551">
    <property type="entry name" value="nadB"/>
    <property type="match status" value="1"/>
</dbReference>
<comment type="subcellular location">
    <subcellularLocation>
        <location evidence="12">Cytoplasm</location>
    </subcellularLocation>
</comment>
<comment type="similarity">
    <text evidence="3 12">Belongs to the FAD-dependent oxidoreductase 2 family. NadB subfamily.</text>
</comment>
<dbReference type="SUPFAM" id="SSF46977">
    <property type="entry name" value="Succinate dehydrogenase/fumarate reductase flavoprotein C-terminal domain"/>
    <property type="match status" value="1"/>
</dbReference>
<sequence>MNTINSNFLVIGSGVAGLTFALKVAEYGKVHIVTKDKAKESNTRYAQGGIAAVTENEDSFELHKNDTFIAGAGLCHEDAVDVLVKEGPQRIKELIEFGAEFTKKADGTYSLAREGGHSMHRILHADDLTGMEIERALIEKTKAHPNIVIFEDHQAVELITEHHVLGNLSANFNICFGTYVLNKKTGKVSAFKSDYTLLASGGASRVFKHTTNPEIATGDGIAMAYRAGVRIANMEFIQFHPTSLYNTEGKTFLISEALRGHGGKLRNSKGELFMKKYDERQELAPRDIVARAIDAEIKSLGDECVYLDMTHLDDTSERFPNIYMYCLHEMNLDITKDLIPVVPAAHYVCGGIMTNLDGLTSMQNLYATGEVAHTGVHGANRLASNSLLEALVFSHRAAEKMIKKSRKNYEGVIIPEWKEDGVTDEEEWTLIRHNLAQIREVMSNYVGIIRSKKQLNRAYRRITMLHDEVEDYYKRTKINADLIELRNCTAIAYMIINSALRRNESRGLHYMIDYPETRESYLKNTIIK</sequence>
<dbReference type="Gene3D" id="1.20.58.100">
    <property type="entry name" value="Fumarate reductase/succinate dehydrogenase flavoprotein-like, C-terminal domain"/>
    <property type="match status" value="1"/>
</dbReference>
<comment type="cofactor">
    <cofactor evidence="1 12">
        <name>FAD</name>
        <dbReference type="ChEBI" id="CHEBI:57692"/>
    </cofactor>
</comment>
<dbReference type="EMBL" id="JAVDQD010000001">
    <property type="protein sequence ID" value="MDR6237666.1"/>
    <property type="molecule type" value="Genomic_DNA"/>
</dbReference>
<dbReference type="FunFam" id="3.90.700.10:FF:000002">
    <property type="entry name" value="L-aspartate oxidase"/>
    <property type="match status" value="1"/>
</dbReference>
<dbReference type="Pfam" id="PF00890">
    <property type="entry name" value="FAD_binding_2"/>
    <property type="match status" value="1"/>
</dbReference>
<keyword evidence="7 12" id="KW-0274">FAD</keyword>
<dbReference type="PRINTS" id="PR00411">
    <property type="entry name" value="PNDRDTASEI"/>
</dbReference>
<dbReference type="Proteomes" id="UP001185092">
    <property type="component" value="Unassembled WGS sequence"/>
</dbReference>
<evidence type="ECO:0000259" key="14">
    <source>
        <dbReference type="Pfam" id="PF02910"/>
    </source>
</evidence>
<dbReference type="NCBIfam" id="NF006567">
    <property type="entry name" value="PRK09077.1"/>
    <property type="match status" value="1"/>
</dbReference>
<comment type="catalytic activity">
    <reaction evidence="9">
        <text>L-aspartate + O2 = iminosuccinate + H2O2</text>
        <dbReference type="Rhea" id="RHEA:25876"/>
        <dbReference type="ChEBI" id="CHEBI:15379"/>
        <dbReference type="ChEBI" id="CHEBI:16240"/>
        <dbReference type="ChEBI" id="CHEBI:29991"/>
        <dbReference type="ChEBI" id="CHEBI:77875"/>
        <dbReference type="EC" id="1.4.3.16"/>
    </reaction>
    <physiologicalReaction direction="left-to-right" evidence="9">
        <dbReference type="Rhea" id="RHEA:25877"/>
    </physiologicalReaction>
</comment>
<dbReference type="RefSeq" id="WP_309937133.1">
    <property type="nucleotide sequence ID" value="NZ_AP025305.1"/>
</dbReference>
<keyword evidence="6 12" id="KW-0662">Pyridine nucleotide biosynthesis</keyword>
<evidence type="ECO:0000256" key="7">
    <source>
        <dbReference type="ARBA" id="ARBA00022827"/>
    </source>
</evidence>
<evidence type="ECO:0000256" key="11">
    <source>
        <dbReference type="PIRSR" id="PIRSR000171-1"/>
    </source>
</evidence>
<dbReference type="InterPro" id="IPR036188">
    <property type="entry name" value="FAD/NAD-bd_sf"/>
</dbReference>
<keyword evidence="16" id="KW-1185">Reference proteome</keyword>
<evidence type="ECO:0000256" key="3">
    <source>
        <dbReference type="ARBA" id="ARBA00008562"/>
    </source>
</evidence>
<comment type="pathway">
    <text evidence="2 12">Cofactor biosynthesis; NAD(+) biosynthesis; iminoaspartate from L-aspartate (oxidase route): step 1/1.</text>
</comment>
<dbReference type="InterPro" id="IPR003953">
    <property type="entry name" value="FAD-dep_OxRdtase_2_FAD-bd"/>
</dbReference>
<gene>
    <name evidence="15" type="ORF">HNQ88_000642</name>
</gene>
<dbReference type="InterPro" id="IPR015939">
    <property type="entry name" value="Fum_Rdtase/Succ_DH_flav-like_C"/>
</dbReference>
<dbReference type="GO" id="GO:0008734">
    <property type="term" value="F:L-aspartate oxidase activity"/>
    <property type="evidence" value="ECO:0007669"/>
    <property type="project" value="UniProtKB-UniRule"/>
</dbReference>
<dbReference type="Gene3D" id="3.90.700.10">
    <property type="entry name" value="Succinate dehydrogenase/fumarate reductase flavoprotein, catalytic domain"/>
    <property type="match status" value="1"/>
</dbReference>
<dbReference type="PANTHER" id="PTHR42716">
    <property type="entry name" value="L-ASPARTATE OXIDASE"/>
    <property type="match status" value="1"/>
</dbReference>
<evidence type="ECO:0000256" key="5">
    <source>
        <dbReference type="ARBA" id="ARBA00022630"/>
    </source>
</evidence>
<dbReference type="PRINTS" id="PR00368">
    <property type="entry name" value="FADPNR"/>
</dbReference>
<evidence type="ECO:0000256" key="9">
    <source>
        <dbReference type="ARBA" id="ARBA00048305"/>
    </source>
</evidence>
<organism evidence="15 16">
    <name type="scientific">Aureibacter tunicatorum</name>
    <dbReference type="NCBI Taxonomy" id="866807"/>
    <lineage>
        <taxon>Bacteria</taxon>
        <taxon>Pseudomonadati</taxon>
        <taxon>Bacteroidota</taxon>
        <taxon>Cytophagia</taxon>
        <taxon>Cytophagales</taxon>
        <taxon>Persicobacteraceae</taxon>
        <taxon>Aureibacter</taxon>
    </lineage>
</organism>
<feature type="active site" description="Proton acceptor" evidence="11">
    <location>
        <position position="286"/>
    </location>
</feature>
<dbReference type="AlphaFoldDB" id="A0AAE3XHB3"/>
<evidence type="ECO:0000256" key="10">
    <source>
        <dbReference type="NCBIfam" id="TIGR00551"/>
    </source>
</evidence>
<proteinExistence type="inferred from homology"/>
<dbReference type="InterPro" id="IPR005288">
    <property type="entry name" value="NadB"/>
</dbReference>
<keyword evidence="5 12" id="KW-0285">Flavoprotein</keyword>
<dbReference type="GO" id="GO:0005737">
    <property type="term" value="C:cytoplasm"/>
    <property type="evidence" value="ECO:0007669"/>
    <property type="project" value="UniProtKB-SubCell"/>
</dbReference>
<comment type="caution">
    <text evidence="15">The sequence shown here is derived from an EMBL/GenBank/DDBJ whole genome shotgun (WGS) entry which is preliminary data.</text>
</comment>
<dbReference type="FunFam" id="1.20.58.100:FF:000002">
    <property type="entry name" value="L-aspartate oxidase"/>
    <property type="match status" value="1"/>
</dbReference>
<dbReference type="PIRSF" id="PIRSF000171">
    <property type="entry name" value="SDHA_APRA_LASPO"/>
    <property type="match status" value="1"/>
</dbReference>